<dbReference type="EMBL" id="AGZP01000017">
    <property type="protein sequence ID" value="EKN10098.1"/>
    <property type="molecule type" value="Genomic_DNA"/>
</dbReference>
<evidence type="ECO:0000313" key="2">
    <source>
        <dbReference type="Proteomes" id="UP000001218"/>
    </source>
</evidence>
<accession>K6A349</accession>
<name>K6A349_9BACT</name>
<dbReference type="InterPro" id="IPR009241">
    <property type="entry name" value="HigB-like"/>
</dbReference>
<dbReference type="OrthoDB" id="573082at2"/>
<dbReference type="Proteomes" id="UP000001218">
    <property type="component" value="Unassembled WGS sequence"/>
</dbReference>
<dbReference type="PATRIC" id="fig|999419.3.peg.2059"/>
<reference evidence="1 2" key="1">
    <citation type="submission" date="2012-02" db="EMBL/GenBank/DDBJ databases">
        <title>The Genome Sequence of Parabacteroides johnsonii CL02T12C29.</title>
        <authorList>
            <consortium name="The Broad Institute Genome Sequencing Platform"/>
            <person name="Earl A."/>
            <person name="Ward D."/>
            <person name="Feldgarden M."/>
            <person name="Gevers D."/>
            <person name="Zitomersky N.L."/>
            <person name="Coyne M.J."/>
            <person name="Comstock L.E."/>
            <person name="Young S.K."/>
            <person name="Zeng Q."/>
            <person name="Gargeya S."/>
            <person name="Fitzgerald M."/>
            <person name="Haas B."/>
            <person name="Abouelleil A."/>
            <person name="Alvarado L."/>
            <person name="Arachchi H.M."/>
            <person name="Berlin A."/>
            <person name="Chapman S.B."/>
            <person name="Gearin G."/>
            <person name="Goldberg J."/>
            <person name="Griggs A."/>
            <person name="Gujja S."/>
            <person name="Hansen M."/>
            <person name="Heiman D."/>
            <person name="Howarth C."/>
            <person name="Larimer J."/>
            <person name="Lui A."/>
            <person name="MacDonald P.J.P."/>
            <person name="McCowen C."/>
            <person name="Montmayeur A."/>
            <person name="Murphy C."/>
            <person name="Neiman D."/>
            <person name="Pearson M."/>
            <person name="Priest M."/>
            <person name="Roberts A."/>
            <person name="Saif S."/>
            <person name="Shea T."/>
            <person name="Sisk P."/>
            <person name="Stolte C."/>
            <person name="Sykes S."/>
            <person name="Wortman J."/>
            <person name="Nusbaum C."/>
            <person name="Birren B."/>
        </authorList>
    </citation>
    <scope>NUCLEOTIDE SEQUENCE [LARGE SCALE GENOMIC DNA]</scope>
    <source>
        <strain evidence="1 2">CL02T12C29</strain>
    </source>
</reference>
<dbReference type="AlphaFoldDB" id="K6A349"/>
<dbReference type="RefSeq" id="WP_008156632.1">
    <property type="nucleotide sequence ID" value="NZ_JH976466.1"/>
</dbReference>
<dbReference type="Pfam" id="PF05973">
    <property type="entry name" value="Gp49"/>
    <property type="match status" value="1"/>
</dbReference>
<comment type="caution">
    <text evidence="1">The sequence shown here is derived from an EMBL/GenBank/DDBJ whole genome shotgun (WGS) entry which is preliminary data.</text>
</comment>
<evidence type="ECO:0008006" key="3">
    <source>
        <dbReference type="Google" id="ProtNLM"/>
    </source>
</evidence>
<dbReference type="HOGENOM" id="CLU_122734_5_1_10"/>
<proteinExistence type="predicted"/>
<sequence length="125" mass="14814">MEEKRKYIRQIVAFANYFKDFKKTLPRNALSKIYQIFVYIMTLEQVPGKYLKAITTVKGLYEVRVEESGNIYRIFCCMDEDNLVILFNGFQKKTQKTPPGEIERAKRIMNEYFYVKKTKGGTNNE</sequence>
<protein>
    <recommendedName>
        <fullName evidence="3">RelE/StbE family addiction module toxin</fullName>
    </recommendedName>
</protein>
<evidence type="ECO:0000313" key="1">
    <source>
        <dbReference type="EMBL" id="EKN10098.1"/>
    </source>
</evidence>
<organism evidence="1 2">
    <name type="scientific">Parabacteroides johnsonii CL02T12C29</name>
    <dbReference type="NCBI Taxonomy" id="999419"/>
    <lineage>
        <taxon>Bacteria</taxon>
        <taxon>Pseudomonadati</taxon>
        <taxon>Bacteroidota</taxon>
        <taxon>Bacteroidia</taxon>
        <taxon>Bacteroidales</taxon>
        <taxon>Tannerellaceae</taxon>
        <taxon>Parabacteroides</taxon>
    </lineage>
</organism>
<dbReference type="eggNOG" id="COG4679">
    <property type="taxonomic scope" value="Bacteria"/>
</dbReference>
<gene>
    <name evidence="1" type="ORF">HMPREF1077_02008</name>
</gene>